<reference evidence="2 3" key="1">
    <citation type="submission" date="2016-10" db="EMBL/GenBank/DDBJ databases">
        <authorList>
            <person name="de Groot N.N."/>
        </authorList>
    </citation>
    <scope>NUCLEOTIDE SEQUENCE [LARGE SCALE GENOMIC DNA]</scope>
    <source>
        <strain evidence="2 3">DSM 6793</strain>
    </source>
</reference>
<keyword evidence="1" id="KW-1133">Transmembrane helix</keyword>
<evidence type="ECO:0000313" key="3">
    <source>
        <dbReference type="Proteomes" id="UP000199514"/>
    </source>
</evidence>
<dbReference type="OrthoDB" id="196672at2"/>
<dbReference type="AlphaFoldDB" id="A0A1I1NK15"/>
<evidence type="ECO:0008006" key="4">
    <source>
        <dbReference type="Google" id="ProtNLM"/>
    </source>
</evidence>
<keyword evidence="3" id="KW-1185">Reference proteome</keyword>
<accession>A0A1I1NK15</accession>
<name>A0A1I1NK15_9BACT</name>
<feature type="transmembrane region" description="Helical" evidence="1">
    <location>
        <begin position="318"/>
        <end position="338"/>
    </location>
</feature>
<sequence length="452" mass="51403">MNQELWNEILAFDLDNPPSEYGFSVRLAKEYYWTQDFTQQAIVEYKKFMYLAATSDFMVSPSEIVDCVWHQHLIFTQSYQDFCLLLGKQIQHIPSTHNKDDFDKFRQAKARTLKFYERDFGAQPKSIWAYNDMFESLNLGKAQMKLRTFIIVGILAFICLTVPAYFLLKPVYVQINNPYFVIGFIVLSLVTLLLLELYNRRKLKNIVTEFDKDSFIFHLQPFELVYLKTQNLGNVINGTVNELVDNGTIVVQNKKLELAESNNETTNIAQLQVITILADLGTTSYDRFFSSLVSKPVFGNVSNSMDAFLKYFNKSKKFGNLFYTNFIVLASLLLFSFTRIVTGILRDKPIYLIVLFTVIIVIVMIMFLKNLTKQIATTIIPNFYKNNILSTTQIENNWQWRYFLSGTAVLTTSFAPLVTTVVQNNSGGNCTSSCNSGGSSCSSCGGCGGGGD</sequence>
<dbReference type="STRING" id="927664.SAMN05421780_11610"/>
<gene>
    <name evidence="2" type="ORF">SAMN05421780_11610</name>
</gene>
<protein>
    <recommendedName>
        <fullName evidence="4">TIGR04222 domain-containing protein</fullName>
    </recommendedName>
</protein>
<feature type="transmembrane region" description="Helical" evidence="1">
    <location>
        <begin position="179"/>
        <end position="198"/>
    </location>
</feature>
<keyword evidence="1" id="KW-0812">Transmembrane</keyword>
<dbReference type="Proteomes" id="UP000199514">
    <property type="component" value="Unassembled WGS sequence"/>
</dbReference>
<proteinExistence type="predicted"/>
<evidence type="ECO:0000256" key="1">
    <source>
        <dbReference type="SAM" id="Phobius"/>
    </source>
</evidence>
<evidence type="ECO:0000313" key="2">
    <source>
        <dbReference type="EMBL" id="SFC98034.1"/>
    </source>
</evidence>
<keyword evidence="1" id="KW-0472">Membrane</keyword>
<organism evidence="2 3">
    <name type="scientific">Flexibacter flexilis DSM 6793</name>
    <dbReference type="NCBI Taxonomy" id="927664"/>
    <lineage>
        <taxon>Bacteria</taxon>
        <taxon>Pseudomonadati</taxon>
        <taxon>Bacteroidota</taxon>
        <taxon>Cytophagia</taxon>
        <taxon>Cytophagales</taxon>
        <taxon>Flexibacteraceae</taxon>
        <taxon>Flexibacter</taxon>
    </lineage>
</organism>
<dbReference type="RefSeq" id="WP_091516647.1">
    <property type="nucleotide sequence ID" value="NZ_FOLE01000016.1"/>
</dbReference>
<dbReference type="EMBL" id="FOLE01000016">
    <property type="protein sequence ID" value="SFC98034.1"/>
    <property type="molecule type" value="Genomic_DNA"/>
</dbReference>
<feature type="transmembrane region" description="Helical" evidence="1">
    <location>
        <begin position="146"/>
        <end position="167"/>
    </location>
</feature>
<feature type="transmembrane region" description="Helical" evidence="1">
    <location>
        <begin position="350"/>
        <end position="368"/>
    </location>
</feature>